<name>A0A542YLL0_9MICO</name>
<comment type="caution">
    <text evidence="4">The sequence shown here is derived from an EMBL/GenBank/DDBJ whole genome shotgun (WGS) entry which is preliminary data.</text>
</comment>
<dbReference type="OrthoDB" id="4871046at2"/>
<dbReference type="InterPro" id="IPR016032">
    <property type="entry name" value="Sig_transdc_resp-reg_C-effctor"/>
</dbReference>
<protein>
    <submittedName>
        <fullName evidence="4">Two-component system response regulator ResD</fullName>
    </submittedName>
</protein>
<evidence type="ECO:0000256" key="2">
    <source>
        <dbReference type="PROSITE-ProRule" id="PRU01091"/>
    </source>
</evidence>
<dbReference type="EMBL" id="VFOP01000001">
    <property type="protein sequence ID" value="TQL48990.1"/>
    <property type="molecule type" value="Genomic_DNA"/>
</dbReference>
<sequence length="229" mass="24839">MRLAHIIVVPCGATESALKQTLDVLLDHDLPHESLSVDALIPYLGLSTKPALAIVQASRLSVDVVETLRHLTVSSIPAMTLLEEATEEQEMTLLHTGAWEVLNLATTSDRRLRTRIATFYRNMTTLTATPTAETYTVGNLLVDADRRSADVVGTSIDLSKVEFDLLLTLLRSPAGMCTREELTSVLTDGASPDGRSLEVNMSRLRVKIESAGGPRLGESVRGVGYRLTA</sequence>
<evidence type="ECO:0000259" key="3">
    <source>
        <dbReference type="PROSITE" id="PS51755"/>
    </source>
</evidence>
<organism evidence="4 5">
    <name type="scientific">Ornithinicoccus hortensis</name>
    <dbReference type="NCBI Taxonomy" id="82346"/>
    <lineage>
        <taxon>Bacteria</taxon>
        <taxon>Bacillati</taxon>
        <taxon>Actinomycetota</taxon>
        <taxon>Actinomycetes</taxon>
        <taxon>Micrococcales</taxon>
        <taxon>Intrasporangiaceae</taxon>
        <taxon>Ornithinicoccus</taxon>
    </lineage>
</organism>
<dbReference type="AlphaFoldDB" id="A0A542YLL0"/>
<feature type="DNA-binding region" description="OmpR/PhoB-type" evidence="2">
    <location>
        <begin position="132"/>
        <end position="229"/>
    </location>
</feature>
<dbReference type="GO" id="GO:0003677">
    <property type="term" value="F:DNA binding"/>
    <property type="evidence" value="ECO:0007669"/>
    <property type="project" value="UniProtKB-UniRule"/>
</dbReference>
<dbReference type="GO" id="GO:0006355">
    <property type="term" value="P:regulation of DNA-templated transcription"/>
    <property type="evidence" value="ECO:0007669"/>
    <property type="project" value="InterPro"/>
</dbReference>
<proteinExistence type="predicted"/>
<dbReference type="SMART" id="SM00862">
    <property type="entry name" value="Trans_reg_C"/>
    <property type="match status" value="1"/>
</dbReference>
<dbReference type="InterPro" id="IPR001867">
    <property type="entry name" value="OmpR/PhoB-type_DNA-bd"/>
</dbReference>
<dbReference type="Gene3D" id="1.10.10.10">
    <property type="entry name" value="Winged helix-like DNA-binding domain superfamily/Winged helix DNA-binding domain"/>
    <property type="match status" value="1"/>
</dbReference>
<feature type="domain" description="OmpR/PhoB-type" evidence="3">
    <location>
        <begin position="132"/>
        <end position="229"/>
    </location>
</feature>
<dbReference type="SUPFAM" id="SSF46894">
    <property type="entry name" value="C-terminal effector domain of the bipartite response regulators"/>
    <property type="match status" value="1"/>
</dbReference>
<dbReference type="Pfam" id="PF00486">
    <property type="entry name" value="Trans_reg_C"/>
    <property type="match status" value="1"/>
</dbReference>
<reference evidence="4 5" key="1">
    <citation type="submission" date="2019-06" db="EMBL/GenBank/DDBJ databases">
        <title>Sequencing the genomes of 1000 actinobacteria strains.</title>
        <authorList>
            <person name="Klenk H.-P."/>
        </authorList>
    </citation>
    <scope>NUCLEOTIDE SEQUENCE [LARGE SCALE GENOMIC DNA]</scope>
    <source>
        <strain evidence="4 5">DSM 12335</strain>
    </source>
</reference>
<evidence type="ECO:0000313" key="5">
    <source>
        <dbReference type="Proteomes" id="UP000319516"/>
    </source>
</evidence>
<evidence type="ECO:0000313" key="4">
    <source>
        <dbReference type="EMBL" id="TQL48990.1"/>
    </source>
</evidence>
<dbReference type="GO" id="GO:0000160">
    <property type="term" value="P:phosphorelay signal transduction system"/>
    <property type="evidence" value="ECO:0007669"/>
    <property type="project" value="InterPro"/>
</dbReference>
<keyword evidence="5" id="KW-1185">Reference proteome</keyword>
<gene>
    <name evidence="4" type="ORF">FB467_0053</name>
</gene>
<keyword evidence="1 2" id="KW-0238">DNA-binding</keyword>
<accession>A0A542YLL0</accession>
<dbReference type="InterPro" id="IPR036388">
    <property type="entry name" value="WH-like_DNA-bd_sf"/>
</dbReference>
<dbReference type="PROSITE" id="PS51755">
    <property type="entry name" value="OMPR_PHOB"/>
    <property type="match status" value="1"/>
</dbReference>
<dbReference type="RefSeq" id="WP_141783306.1">
    <property type="nucleotide sequence ID" value="NZ_BAAAIK010000008.1"/>
</dbReference>
<dbReference type="CDD" id="cd00383">
    <property type="entry name" value="trans_reg_C"/>
    <property type="match status" value="1"/>
</dbReference>
<evidence type="ECO:0000256" key="1">
    <source>
        <dbReference type="ARBA" id="ARBA00023125"/>
    </source>
</evidence>
<dbReference type="Proteomes" id="UP000319516">
    <property type="component" value="Unassembled WGS sequence"/>
</dbReference>